<sequence>MLSILSPAKSLDFDNPPPIQAFTQPDFLQESQALIDELRPKSPQDLSELMKISDKLASLNAARYQEWSPPFDLNNAKQAAFAFTGDVYTGLDAKSLDKEALEFGQNHLRILSGLYGMLRPLDLIQAYRLEMGTKLVNPRGRDLYTFWKQRLTEAMNQELSQQDTGVLVDLASQEYSKALDFKRLDAQVVTPVFKDWKNGQYKIISFYAKKARGLMSRFILQERVDQPEGLKNFDLEGYSYNKAMSEGNTWVFTRKEA</sequence>
<dbReference type="PANTHER" id="PTHR30283">
    <property type="entry name" value="PEROXIDE STRESS RESPONSE PROTEIN YAAA"/>
    <property type="match status" value="1"/>
</dbReference>
<evidence type="ECO:0000313" key="3">
    <source>
        <dbReference type="Proteomes" id="UP000199058"/>
    </source>
</evidence>
<dbReference type="PANTHER" id="PTHR30283:SF4">
    <property type="entry name" value="PEROXIDE STRESS RESISTANCE PROTEIN YAAA"/>
    <property type="match status" value="1"/>
</dbReference>
<dbReference type="STRING" id="1122252.SAMN05660443_1960"/>
<dbReference type="EMBL" id="FOLH01000003">
    <property type="protein sequence ID" value="SFC22375.1"/>
    <property type="molecule type" value="Genomic_DNA"/>
</dbReference>
<dbReference type="GO" id="GO:0005829">
    <property type="term" value="C:cytosol"/>
    <property type="evidence" value="ECO:0007669"/>
    <property type="project" value="TreeGrafter"/>
</dbReference>
<accession>A0A1I1HF88</accession>
<dbReference type="NCBIfam" id="NF002542">
    <property type="entry name" value="PRK02101.1-3"/>
    <property type="match status" value="1"/>
</dbReference>
<dbReference type="GO" id="GO:0033194">
    <property type="term" value="P:response to hydroperoxide"/>
    <property type="evidence" value="ECO:0007669"/>
    <property type="project" value="TreeGrafter"/>
</dbReference>
<reference evidence="2 3" key="1">
    <citation type="submission" date="2016-10" db="EMBL/GenBank/DDBJ databases">
        <authorList>
            <person name="de Groot N.N."/>
        </authorList>
    </citation>
    <scope>NUCLEOTIDE SEQUENCE [LARGE SCALE GENOMIC DNA]</scope>
    <source>
        <strain evidence="2 3">DSM 18438</strain>
    </source>
</reference>
<proteinExistence type="inferred from homology"/>
<dbReference type="Pfam" id="PF03883">
    <property type="entry name" value="H2O2_YaaD"/>
    <property type="match status" value="1"/>
</dbReference>
<dbReference type="Proteomes" id="UP000199058">
    <property type="component" value="Unassembled WGS sequence"/>
</dbReference>
<evidence type="ECO:0000313" key="2">
    <source>
        <dbReference type="EMBL" id="SFC22375.1"/>
    </source>
</evidence>
<evidence type="ECO:0000256" key="1">
    <source>
        <dbReference type="HAMAP-Rule" id="MF_00652"/>
    </source>
</evidence>
<protein>
    <recommendedName>
        <fullName evidence="1">UPF0246 protein SAMN05660443_1960</fullName>
    </recommendedName>
</protein>
<dbReference type="AlphaFoldDB" id="A0A1I1HF88"/>
<dbReference type="HAMAP" id="MF_00652">
    <property type="entry name" value="UPF0246"/>
    <property type="match status" value="1"/>
</dbReference>
<dbReference type="RefSeq" id="WP_091962692.1">
    <property type="nucleotide sequence ID" value="NZ_FOLH01000003.1"/>
</dbReference>
<comment type="similarity">
    <text evidence="1">Belongs to the UPF0246 family.</text>
</comment>
<dbReference type="NCBIfam" id="NF002541">
    <property type="entry name" value="PRK02101.1-1"/>
    <property type="match status" value="1"/>
</dbReference>
<dbReference type="OrthoDB" id="9777133at2"/>
<name>A0A1I1HF88_9GAMM</name>
<keyword evidence="3" id="KW-1185">Reference proteome</keyword>
<dbReference type="InterPro" id="IPR005583">
    <property type="entry name" value="YaaA"/>
</dbReference>
<gene>
    <name evidence="2" type="ORF">SAMN05660443_1960</name>
</gene>
<organism evidence="2 3">
    <name type="scientific">Marinospirillum celere</name>
    <dbReference type="NCBI Taxonomy" id="1122252"/>
    <lineage>
        <taxon>Bacteria</taxon>
        <taxon>Pseudomonadati</taxon>
        <taxon>Pseudomonadota</taxon>
        <taxon>Gammaproteobacteria</taxon>
        <taxon>Oceanospirillales</taxon>
        <taxon>Oceanospirillaceae</taxon>
        <taxon>Marinospirillum</taxon>
    </lineage>
</organism>